<protein>
    <submittedName>
        <fullName evidence="1">Uncharacterized protein</fullName>
    </submittedName>
</protein>
<keyword evidence="2" id="KW-1185">Reference proteome</keyword>
<dbReference type="Proteomes" id="UP000195913">
    <property type="component" value="Unassembled WGS sequence"/>
</dbReference>
<organism evidence="1 2">
    <name type="scientific">Arthrobacter rhombi</name>
    <dbReference type="NCBI Taxonomy" id="71253"/>
    <lineage>
        <taxon>Bacteria</taxon>
        <taxon>Bacillati</taxon>
        <taxon>Actinomycetota</taxon>
        <taxon>Actinomycetes</taxon>
        <taxon>Micrococcales</taxon>
        <taxon>Micrococcaceae</taxon>
        <taxon>Arthrobacter</taxon>
    </lineage>
</organism>
<name>A0A1R4GAP9_9MICC</name>
<evidence type="ECO:0000313" key="2">
    <source>
        <dbReference type="Proteomes" id="UP000195913"/>
    </source>
</evidence>
<reference evidence="1 2" key="1">
    <citation type="submission" date="2017-02" db="EMBL/GenBank/DDBJ databases">
        <authorList>
            <person name="Peterson S.W."/>
        </authorList>
    </citation>
    <scope>NUCLEOTIDE SEQUENCE [LARGE SCALE GENOMIC DNA]</scope>
    <source>
        <strain evidence="1 2">B Ar 00.02</strain>
    </source>
</reference>
<accession>A0A1R4GAP9</accession>
<dbReference type="EMBL" id="FUHW01000032">
    <property type="protein sequence ID" value="SJM65155.1"/>
    <property type="molecule type" value="Genomic_DNA"/>
</dbReference>
<gene>
    <name evidence="1" type="ORF">FM101_09075</name>
</gene>
<dbReference type="AlphaFoldDB" id="A0A1R4GAP9"/>
<sequence length="52" mass="5937">MLGFEIDQFMRFNARPDDKDDEVALSWMHTAMEDMSATLVGVSADPHHRNEA</sequence>
<evidence type="ECO:0000313" key="1">
    <source>
        <dbReference type="EMBL" id="SJM65155.1"/>
    </source>
</evidence>
<proteinExistence type="predicted"/>